<name>A0A1I1NLT8_9BACT</name>
<dbReference type="InterPro" id="IPR011060">
    <property type="entry name" value="RibuloseP-bd_barrel"/>
</dbReference>
<dbReference type="NCBIfam" id="NF001377">
    <property type="entry name" value="PRK00278.2-4"/>
    <property type="match status" value="1"/>
</dbReference>
<sequence>MEDVLAKIAAHKAVEVAEQKQLFSVKDLENTQWFAAKPISIKESLTRVGSSGVIAEFKRQSPSKGIINGQASVVETTSGYVAAGAAALSVLTDTQFFGGNTADLLAARGANQCPILRKDFVLDEFQILQAKSIGADVILLIAAMLTPQQIKDLAAFAASLGLEVLLEVHDLEELQRSIQPHVTLVGVNNRSLRTFQVSVDTSFQLAEHIPAEFVKVSESGLFSDASVIGSLRAAGYRGFLIGETFMKTSNPAQACADFIAQTR</sequence>
<keyword evidence="5" id="KW-0210">Decarboxylase</keyword>
<keyword evidence="4" id="KW-0028">Amino-acid biosynthesis</keyword>
<evidence type="ECO:0000313" key="10">
    <source>
        <dbReference type="EMBL" id="SFC98232.1"/>
    </source>
</evidence>
<dbReference type="RefSeq" id="WP_091516674.1">
    <property type="nucleotide sequence ID" value="NZ_FOLE01000016.1"/>
</dbReference>
<dbReference type="CDD" id="cd00331">
    <property type="entry name" value="IGPS"/>
    <property type="match status" value="1"/>
</dbReference>
<evidence type="ECO:0000256" key="2">
    <source>
        <dbReference type="ARBA" id="ARBA00004696"/>
    </source>
</evidence>
<evidence type="ECO:0000256" key="5">
    <source>
        <dbReference type="ARBA" id="ARBA00022793"/>
    </source>
</evidence>
<evidence type="ECO:0000259" key="9">
    <source>
        <dbReference type="Pfam" id="PF00218"/>
    </source>
</evidence>
<evidence type="ECO:0000256" key="4">
    <source>
        <dbReference type="ARBA" id="ARBA00022605"/>
    </source>
</evidence>
<dbReference type="GO" id="GO:0000162">
    <property type="term" value="P:L-tryptophan biosynthetic process"/>
    <property type="evidence" value="ECO:0007669"/>
    <property type="project" value="UniProtKB-UniPathway"/>
</dbReference>
<evidence type="ECO:0000313" key="11">
    <source>
        <dbReference type="Proteomes" id="UP000199514"/>
    </source>
</evidence>
<accession>A0A1I1NLT8</accession>
<gene>
    <name evidence="10" type="ORF">SAMN05421780_11618</name>
</gene>
<dbReference type="GO" id="GO:0004640">
    <property type="term" value="F:phosphoribosylanthranilate isomerase activity"/>
    <property type="evidence" value="ECO:0007669"/>
    <property type="project" value="TreeGrafter"/>
</dbReference>
<evidence type="ECO:0000256" key="6">
    <source>
        <dbReference type="ARBA" id="ARBA00022822"/>
    </source>
</evidence>
<keyword evidence="6" id="KW-0822">Tryptophan biosynthesis</keyword>
<dbReference type="SUPFAM" id="SSF51366">
    <property type="entry name" value="Ribulose-phoshate binding barrel"/>
    <property type="match status" value="1"/>
</dbReference>
<dbReference type="OrthoDB" id="9804217at2"/>
<dbReference type="FunFam" id="3.20.20.70:FF:000024">
    <property type="entry name" value="Indole-3-glycerol phosphate synthase"/>
    <property type="match status" value="1"/>
</dbReference>
<organism evidence="10 11">
    <name type="scientific">Flexibacter flexilis DSM 6793</name>
    <dbReference type="NCBI Taxonomy" id="927664"/>
    <lineage>
        <taxon>Bacteria</taxon>
        <taxon>Pseudomonadati</taxon>
        <taxon>Bacteroidota</taxon>
        <taxon>Cytophagia</taxon>
        <taxon>Cytophagales</taxon>
        <taxon>Flexibacteraceae</taxon>
        <taxon>Flexibacter</taxon>
    </lineage>
</organism>
<evidence type="ECO:0000256" key="1">
    <source>
        <dbReference type="ARBA" id="ARBA00001633"/>
    </source>
</evidence>
<dbReference type="Proteomes" id="UP000199514">
    <property type="component" value="Unassembled WGS sequence"/>
</dbReference>
<dbReference type="PANTHER" id="PTHR22854">
    <property type="entry name" value="TRYPTOPHAN BIOSYNTHESIS PROTEIN"/>
    <property type="match status" value="1"/>
</dbReference>
<dbReference type="AlphaFoldDB" id="A0A1I1NLT8"/>
<keyword evidence="7" id="KW-0057">Aromatic amino acid biosynthesis</keyword>
<keyword evidence="11" id="KW-1185">Reference proteome</keyword>
<comment type="pathway">
    <text evidence="2">Amino-acid biosynthesis; L-tryptophan biosynthesis; L-tryptophan from chorismate: step 4/5.</text>
</comment>
<dbReference type="InterPro" id="IPR013798">
    <property type="entry name" value="Indole-3-glycerol_P_synth_dom"/>
</dbReference>
<feature type="domain" description="Indole-3-glycerol phosphate synthase" evidence="9">
    <location>
        <begin position="5"/>
        <end position="255"/>
    </location>
</feature>
<proteinExistence type="predicted"/>
<dbReference type="GO" id="GO:0004425">
    <property type="term" value="F:indole-3-glycerol-phosphate synthase activity"/>
    <property type="evidence" value="ECO:0007669"/>
    <property type="project" value="UniProtKB-EC"/>
</dbReference>
<dbReference type="STRING" id="927664.SAMN05421780_11618"/>
<dbReference type="EMBL" id="FOLE01000016">
    <property type="protein sequence ID" value="SFC98232.1"/>
    <property type="molecule type" value="Genomic_DNA"/>
</dbReference>
<dbReference type="PANTHER" id="PTHR22854:SF2">
    <property type="entry name" value="INDOLE-3-GLYCEROL-PHOSPHATE SYNTHASE"/>
    <property type="match status" value="1"/>
</dbReference>
<comment type="catalytic activity">
    <reaction evidence="1">
        <text>1-(2-carboxyphenylamino)-1-deoxy-D-ribulose 5-phosphate + H(+) = (1S,2R)-1-C-(indol-3-yl)glycerol 3-phosphate + CO2 + H2O</text>
        <dbReference type="Rhea" id="RHEA:23476"/>
        <dbReference type="ChEBI" id="CHEBI:15377"/>
        <dbReference type="ChEBI" id="CHEBI:15378"/>
        <dbReference type="ChEBI" id="CHEBI:16526"/>
        <dbReference type="ChEBI" id="CHEBI:58613"/>
        <dbReference type="ChEBI" id="CHEBI:58866"/>
        <dbReference type="EC" id="4.1.1.48"/>
    </reaction>
</comment>
<evidence type="ECO:0000256" key="8">
    <source>
        <dbReference type="ARBA" id="ARBA00023239"/>
    </source>
</evidence>
<protein>
    <recommendedName>
        <fullName evidence="3">indole-3-glycerol-phosphate synthase</fullName>
        <ecNumber evidence="3">4.1.1.48</ecNumber>
    </recommendedName>
</protein>
<dbReference type="UniPathway" id="UPA00035">
    <property type="reaction ID" value="UER00043"/>
</dbReference>
<dbReference type="EC" id="4.1.1.48" evidence="3"/>
<dbReference type="InterPro" id="IPR045186">
    <property type="entry name" value="Indole-3-glycerol_P_synth"/>
</dbReference>
<dbReference type="Gene3D" id="3.20.20.70">
    <property type="entry name" value="Aldolase class I"/>
    <property type="match status" value="1"/>
</dbReference>
<dbReference type="InterPro" id="IPR013785">
    <property type="entry name" value="Aldolase_TIM"/>
</dbReference>
<evidence type="ECO:0000256" key="3">
    <source>
        <dbReference type="ARBA" id="ARBA00012362"/>
    </source>
</evidence>
<reference evidence="10 11" key="1">
    <citation type="submission" date="2016-10" db="EMBL/GenBank/DDBJ databases">
        <authorList>
            <person name="de Groot N.N."/>
        </authorList>
    </citation>
    <scope>NUCLEOTIDE SEQUENCE [LARGE SCALE GENOMIC DNA]</scope>
    <source>
        <strain evidence="10 11">DSM 6793</strain>
    </source>
</reference>
<evidence type="ECO:0000256" key="7">
    <source>
        <dbReference type="ARBA" id="ARBA00023141"/>
    </source>
</evidence>
<dbReference type="Pfam" id="PF00218">
    <property type="entry name" value="IGPS"/>
    <property type="match status" value="1"/>
</dbReference>
<keyword evidence="8" id="KW-0456">Lyase</keyword>